<keyword evidence="3" id="KW-1185">Reference proteome</keyword>
<evidence type="ECO:0000256" key="1">
    <source>
        <dbReference type="SAM" id="MobiDB-lite"/>
    </source>
</evidence>
<name>A0ABS5TTL1_9ACTN</name>
<reference evidence="2 3" key="1">
    <citation type="submission" date="2021-05" db="EMBL/GenBank/DDBJ databases">
        <title>Kineosporia and Streptomyces sp. nov. two new marine actinobacteria isolated from Coral.</title>
        <authorList>
            <person name="Buangrab K."/>
            <person name="Sutthacheep M."/>
            <person name="Yeemin T."/>
            <person name="Harunari E."/>
            <person name="Igarashi Y."/>
            <person name="Kanchanasin P."/>
            <person name="Tanasupawat S."/>
            <person name="Phongsopitanun W."/>
        </authorList>
    </citation>
    <scope>NUCLEOTIDE SEQUENCE [LARGE SCALE GENOMIC DNA]</scope>
    <source>
        <strain evidence="2 3">J2-2</strain>
    </source>
</reference>
<evidence type="ECO:0000313" key="2">
    <source>
        <dbReference type="EMBL" id="MBT0774134.1"/>
    </source>
</evidence>
<comment type="caution">
    <text evidence="2">The sequence shown here is derived from an EMBL/GenBank/DDBJ whole genome shotgun (WGS) entry which is preliminary data.</text>
</comment>
<feature type="compositionally biased region" description="Low complexity" evidence="1">
    <location>
        <begin position="181"/>
        <end position="190"/>
    </location>
</feature>
<organism evidence="2 3">
    <name type="scientific">Kineosporia corallincola</name>
    <dbReference type="NCBI Taxonomy" id="2835133"/>
    <lineage>
        <taxon>Bacteria</taxon>
        <taxon>Bacillati</taxon>
        <taxon>Actinomycetota</taxon>
        <taxon>Actinomycetes</taxon>
        <taxon>Kineosporiales</taxon>
        <taxon>Kineosporiaceae</taxon>
        <taxon>Kineosporia</taxon>
    </lineage>
</organism>
<feature type="region of interest" description="Disordered" evidence="1">
    <location>
        <begin position="164"/>
        <end position="199"/>
    </location>
</feature>
<accession>A0ABS5TTL1</accession>
<dbReference type="Proteomes" id="UP001197247">
    <property type="component" value="Unassembled WGS sequence"/>
</dbReference>
<protein>
    <submittedName>
        <fullName evidence="2">CHAP domain-containing protein</fullName>
    </submittedName>
</protein>
<gene>
    <name evidence="2" type="ORF">KIH74_34635</name>
</gene>
<dbReference type="EMBL" id="JAHBAY010000024">
    <property type="protein sequence ID" value="MBT0774134.1"/>
    <property type="molecule type" value="Genomic_DNA"/>
</dbReference>
<proteinExistence type="predicted"/>
<evidence type="ECO:0000313" key="3">
    <source>
        <dbReference type="Proteomes" id="UP001197247"/>
    </source>
</evidence>
<dbReference type="RefSeq" id="WP_214160674.1">
    <property type="nucleotide sequence ID" value="NZ_JAHBAY010000024.1"/>
</dbReference>
<sequence length="243" mass="26455">MLSQKELAKLAEHQLGVQENPLGSNHVVLRNGDNLWPSIGLGWADGSATKTGQAWCGAFNYWLDCHAGARPPYSALTAVSCHNLEAWARKHHYWSQDPQVGDIVIFSNGRHQGRVVDVAQWDRGRGHVTTIEGNWANKVVKMQRPRHAPESIDGFVRRGYPATATGEAPAIPDRARHRTPSVRPVRPVRPSRAERSADPAVRARRSLIAFLTALAACAGGSQAAGDHSLASILDNPAFLGLFT</sequence>